<dbReference type="Proteomes" id="UP001165090">
    <property type="component" value="Unassembled WGS sequence"/>
</dbReference>
<evidence type="ECO:0000256" key="1">
    <source>
        <dbReference type="SAM" id="MobiDB-lite"/>
    </source>
</evidence>
<gene>
    <name evidence="2" type="ORF">VaNZ11_011098</name>
</gene>
<comment type="caution">
    <text evidence="2">The sequence shown here is derived from an EMBL/GenBank/DDBJ whole genome shotgun (WGS) entry which is preliminary data.</text>
</comment>
<sequence>MHVVKEKKCHLDLYASLNKADRCTYAYYLQQGGHLFSNTISGLLAARVRTGYPKPRDRSPTRPFPHSTCTSSPLAINTPVKNRWLRNPLQSGSPLLPRPG</sequence>
<proteinExistence type="predicted"/>
<protein>
    <submittedName>
        <fullName evidence="2">Uncharacterized protein</fullName>
    </submittedName>
</protein>
<name>A0ABQ5SAT3_9CHLO</name>
<reference evidence="2 3" key="1">
    <citation type="journal article" date="2023" name="IScience">
        <title>Expanded male sex-determining region conserved during the evolution of homothallism in the green alga Volvox.</title>
        <authorList>
            <person name="Yamamoto K."/>
            <person name="Matsuzaki R."/>
            <person name="Mahakham W."/>
            <person name="Heman W."/>
            <person name="Sekimoto H."/>
            <person name="Kawachi M."/>
            <person name="Minakuchi Y."/>
            <person name="Toyoda A."/>
            <person name="Nozaki H."/>
        </authorList>
    </citation>
    <scope>NUCLEOTIDE SEQUENCE [LARGE SCALE GENOMIC DNA]</scope>
    <source>
        <strain evidence="2 3">NIES-4468</strain>
    </source>
</reference>
<evidence type="ECO:0000313" key="3">
    <source>
        <dbReference type="Proteomes" id="UP001165090"/>
    </source>
</evidence>
<accession>A0ABQ5SAT3</accession>
<dbReference type="EMBL" id="BSDZ01000078">
    <property type="protein sequence ID" value="GLI67000.1"/>
    <property type="molecule type" value="Genomic_DNA"/>
</dbReference>
<keyword evidence="3" id="KW-1185">Reference proteome</keyword>
<organism evidence="2 3">
    <name type="scientific">Volvox africanus</name>
    <dbReference type="NCBI Taxonomy" id="51714"/>
    <lineage>
        <taxon>Eukaryota</taxon>
        <taxon>Viridiplantae</taxon>
        <taxon>Chlorophyta</taxon>
        <taxon>core chlorophytes</taxon>
        <taxon>Chlorophyceae</taxon>
        <taxon>CS clade</taxon>
        <taxon>Chlamydomonadales</taxon>
        <taxon>Volvocaceae</taxon>
        <taxon>Volvox</taxon>
    </lineage>
</organism>
<feature type="region of interest" description="Disordered" evidence="1">
    <location>
        <begin position="51"/>
        <end position="75"/>
    </location>
</feature>
<evidence type="ECO:0000313" key="2">
    <source>
        <dbReference type="EMBL" id="GLI67000.1"/>
    </source>
</evidence>